<comment type="caution">
    <text evidence="1">The sequence shown here is derived from an EMBL/GenBank/DDBJ whole genome shotgun (WGS) entry which is preliminary data.</text>
</comment>
<evidence type="ECO:0000313" key="2">
    <source>
        <dbReference type="Proteomes" id="UP000765509"/>
    </source>
</evidence>
<reference evidence="1" key="1">
    <citation type="submission" date="2021-03" db="EMBL/GenBank/DDBJ databases">
        <title>Draft genome sequence of rust myrtle Austropuccinia psidii MF-1, a brazilian biotype.</title>
        <authorList>
            <person name="Quecine M.C."/>
            <person name="Pachon D.M.R."/>
            <person name="Bonatelli M.L."/>
            <person name="Correr F.H."/>
            <person name="Franceschini L.M."/>
            <person name="Leite T.F."/>
            <person name="Margarido G.R.A."/>
            <person name="Almeida C.A."/>
            <person name="Ferrarezi J.A."/>
            <person name="Labate C.A."/>
        </authorList>
    </citation>
    <scope>NUCLEOTIDE SEQUENCE</scope>
    <source>
        <strain evidence="1">MF-1</strain>
    </source>
</reference>
<organism evidence="1 2">
    <name type="scientific">Austropuccinia psidii MF-1</name>
    <dbReference type="NCBI Taxonomy" id="1389203"/>
    <lineage>
        <taxon>Eukaryota</taxon>
        <taxon>Fungi</taxon>
        <taxon>Dikarya</taxon>
        <taxon>Basidiomycota</taxon>
        <taxon>Pucciniomycotina</taxon>
        <taxon>Pucciniomycetes</taxon>
        <taxon>Pucciniales</taxon>
        <taxon>Sphaerophragmiaceae</taxon>
        <taxon>Austropuccinia</taxon>
    </lineage>
</organism>
<dbReference type="EMBL" id="AVOT02087852">
    <property type="protein sequence ID" value="MBW0571273.1"/>
    <property type="molecule type" value="Genomic_DNA"/>
</dbReference>
<proteinExistence type="predicted"/>
<protein>
    <submittedName>
        <fullName evidence="1">Uncharacterized protein</fullName>
    </submittedName>
</protein>
<evidence type="ECO:0000313" key="1">
    <source>
        <dbReference type="EMBL" id="MBW0571273.1"/>
    </source>
</evidence>
<gene>
    <name evidence="1" type="ORF">O181_110988</name>
</gene>
<dbReference type="AlphaFoldDB" id="A0A9Q3JYR7"/>
<sequence>MIQTLEDMIRRFCAYGLELKDSDGFSPVWCTIIPALALAYKTSIHAPTGKISAMLEAGWNPKLPVETLKIDLIDINTTSSSFKLFLDKVRHHSNQGMNDAFKYAKQKWGESQKTPELKVGDLIPVSTLNFNNIKGPKKLKDSFSGPFIFKALHGKNSVQVEI</sequence>
<dbReference type="Proteomes" id="UP000765509">
    <property type="component" value="Unassembled WGS sequence"/>
</dbReference>
<accession>A0A9Q3JYR7</accession>
<name>A0A9Q3JYR7_9BASI</name>
<keyword evidence="2" id="KW-1185">Reference proteome</keyword>